<comment type="caution">
    <text evidence="2">The sequence shown here is derived from an EMBL/GenBank/DDBJ whole genome shotgun (WGS) entry which is preliminary data.</text>
</comment>
<keyword evidence="1" id="KW-1133">Transmembrane helix</keyword>
<keyword evidence="1" id="KW-0472">Membrane</keyword>
<accession>X0XLD9</accession>
<feature type="transmembrane region" description="Helical" evidence="1">
    <location>
        <begin position="6"/>
        <end position="29"/>
    </location>
</feature>
<proteinExistence type="predicted"/>
<reference evidence="2" key="1">
    <citation type="journal article" date="2014" name="Front. Microbiol.">
        <title>High frequency of phylogenetically diverse reductive dehalogenase-homologous genes in deep subseafloor sedimentary metagenomes.</title>
        <authorList>
            <person name="Kawai M."/>
            <person name="Futagami T."/>
            <person name="Toyoda A."/>
            <person name="Takaki Y."/>
            <person name="Nishi S."/>
            <person name="Hori S."/>
            <person name="Arai W."/>
            <person name="Tsubouchi T."/>
            <person name="Morono Y."/>
            <person name="Uchiyama I."/>
            <person name="Ito T."/>
            <person name="Fujiyama A."/>
            <person name="Inagaki F."/>
            <person name="Takami H."/>
        </authorList>
    </citation>
    <scope>NUCLEOTIDE SEQUENCE</scope>
    <source>
        <strain evidence="2">Expedition CK06-06</strain>
    </source>
</reference>
<sequence length="43" mass="4756">FTPHLVLMHTMAAALLPFVSAFAGLAFVAEARRRKEWGSLVIE</sequence>
<evidence type="ECO:0000256" key="1">
    <source>
        <dbReference type="SAM" id="Phobius"/>
    </source>
</evidence>
<evidence type="ECO:0000313" key="2">
    <source>
        <dbReference type="EMBL" id="GAG43985.1"/>
    </source>
</evidence>
<protein>
    <submittedName>
        <fullName evidence="2">Uncharacterized protein</fullName>
    </submittedName>
</protein>
<dbReference type="EMBL" id="BARS01055256">
    <property type="protein sequence ID" value="GAG43985.1"/>
    <property type="molecule type" value="Genomic_DNA"/>
</dbReference>
<keyword evidence="1" id="KW-0812">Transmembrane</keyword>
<name>X0XLD9_9ZZZZ</name>
<dbReference type="AlphaFoldDB" id="X0XLD9"/>
<feature type="non-terminal residue" evidence="2">
    <location>
        <position position="1"/>
    </location>
</feature>
<organism evidence="2">
    <name type="scientific">marine sediment metagenome</name>
    <dbReference type="NCBI Taxonomy" id="412755"/>
    <lineage>
        <taxon>unclassified sequences</taxon>
        <taxon>metagenomes</taxon>
        <taxon>ecological metagenomes</taxon>
    </lineage>
</organism>
<gene>
    <name evidence="2" type="ORF">S01H1_81626</name>
</gene>